<keyword evidence="3" id="KW-1185">Reference proteome</keyword>
<evidence type="ECO:0000313" key="2">
    <source>
        <dbReference type="EMBL" id="AYB30374.1"/>
    </source>
</evidence>
<dbReference type="InterPro" id="IPR014710">
    <property type="entry name" value="RmlC-like_jellyroll"/>
</dbReference>
<feature type="domain" description="DUF985" evidence="1">
    <location>
        <begin position="6"/>
        <end position="144"/>
    </location>
</feature>
<dbReference type="KEGG" id="chk:D4L85_07140"/>
<dbReference type="InterPro" id="IPR009327">
    <property type="entry name" value="Cupin_DUF985"/>
</dbReference>
<dbReference type="EMBL" id="CP032382">
    <property type="protein sequence ID" value="AYB30374.1"/>
    <property type="molecule type" value="Genomic_DNA"/>
</dbReference>
<dbReference type="PANTHER" id="PTHR33387:SF3">
    <property type="entry name" value="DUF985 DOMAIN-CONTAINING PROTEIN"/>
    <property type="match status" value="1"/>
</dbReference>
<dbReference type="AlphaFoldDB" id="A0A385SHH0"/>
<dbReference type="SUPFAM" id="SSF51182">
    <property type="entry name" value="RmlC-like cupins"/>
    <property type="match status" value="1"/>
</dbReference>
<reference evidence="3" key="1">
    <citation type="submission" date="2018-09" db="EMBL/GenBank/DDBJ databases">
        <title>Chryseolinea sp. KIS68-18 isolated from soil.</title>
        <authorList>
            <person name="Weon H.-Y."/>
            <person name="Kwon S.-W."/>
            <person name="Lee S.A."/>
        </authorList>
    </citation>
    <scope>NUCLEOTIDE SEQUENCE [LARGE SCALE GENOMIC DNA]</scope>
    <source>
        <strain evidence="3">KIS68-18</strain>
    </source>
</reference>
<dbReference type="Proteomes" id="UP000266183">
    <property type="component" value="Chromosome"/>
</dbReference>
<dbReference type="RefSeq" id="WP_119753681.1">
    <property type="nucleotide sequence ID" value="NZ_CP032382.1"/>
</dbReference>
<dbReference type="Gene3D" id="2.60.120.10">
    <property type="entry name" value="Jelly Rolls"/>
    <property type="match status" value="1"/>
</dbReference>
<evidence type="ECO:0000313" key="3">
    <source>
        <dbReference type="Proteomes" id="UP000266183"/>
    </source>
</evidence>
<dbReference type="Pfam" id="PF06172">
    <property type="entry name" value="Cupin_5"/>
    <property type="match status" value="1"/>
</dbReference>
<protein>
    <submittedName>
        <fullName evidence="2">Cupin domain-containing protein</fullName>
    </submittedName>
</protein>
<accession>A0A385SHH0</accession>
<proteinExistence type="predicted"/>
<sequence length="166" mass="18347">MQPAAYWIDHLDLKPHPEGGFYKETYRAAENIPATALPGRFAGASSFSTAIFFLLRSQDKSMFHRIKSDELWHFHAGGTLAIYVLSETGLTIHKLGSRVDEGDALQVAVPANTWFGAKVMDEDAYTLAGCTVAPGFDFQDFEMATTSQLLDEFPNHHAIIKQLTPA</sequence>
<dbReference type="OrthoDB" id="9798288at2"/>
<dbReference type="InterPro" id="IPR039935">
    <property type="entry name" value="YML079W-like"/>
</dbReference>
<dbReference type="InterPro" id="IPR011051">
    <property type="entry name" value="RmlC_Cupin_sf"/>
</dbReference>
<organism evidence="2 3">
    <name type="scientific">Chryseolinea soli</name>
    <dbReference type="NCBI Taxonomy" id="2321403"/>
    <lineage>
        <taxon>Bacteria</taxon>
        <taxon>Pseudomonadati</taxon>
        <taxon>Bacteroidota</taxon>
        <taxon>Cytophagia</taxon>
        <taxon>Cytophagales</taxon>
        <taxon>Fulvivirgaceae</taxon>
        <taxon>Chryseolinea</taxon>
    </lineage>
</organism>
<name>A0A385SHH0_9BACT</name>
<gene>
    <name evidence="2" type="ORF">D4L85_07140</name>
</gene>
<evidence type="ECO:0000259" key="1">
    <source>
        <dbReference type="Pfam" id="PF06172"/>
    </source>
</evidence>
<dbReference type="CDD" id="cd06121">
    <property type="entry name" value="cupin_YML079wp"/>
    <property type="match status" value="1"/>
</dbReference>
<dbReference type="PANTHER" id="PTHR33387">
    <property type="entry name" value="RMLC-LIKE JELLY ROLL FOLD PROTEIN"/>
    <property type="match status" value="1"/>
</dbReference>